<keyword evidence="4" id="KW-1185">Reference proteome</keyword>
<dbReference type="SMART" id="SM00333">
    <property type="entry name" value="TUDOR"/>
    <property type="match status" value="2"/>
</dbReference>
<organism evidence="3 4">
    <name type="scientific">Paramecium primaurelia</name>
    <dbReference type="NCBI Taxonomy" id="5886"/>
    <lineage>
        <taxon>Eukaryota</taxon>
        <taxon>Sar</taxon>
        <taxon>Alveolata</taxon>
        <taxon>Ciliophora</taxon>
        <taxon>Intramacronucleata</taxon>
        <taxon>Oligohymenophorea</taxon>
        <taxon>Peniculida</taxon>
        <taxon>Parameciidae</taxon>
        <taxon>Paramecium</taxon>
    </lineage>
</organism>
<dbReference type="PROSITE" id="PS50304">
    <property type="entry name" value="TUDOR"/>
    <property type="match status" value="1"/>
</dbReference>
<evidence type="ECO:0000256" key="1">
    <source>
        <dbReference type="SAM" id="Coils"/>
    </source>
</evidence>
<dbReference type="CDD" id="cd21182">
    <property type="entry name" value="Tudor_SMN_SPF30-like"/>
    <property type="match status" value="1"/>
</dbReference>
<reference evidence="3" key="1">
    <citation type="submission" date="2021-01" db="EMBL/GenBank/DDBJ databases">
        <authorList>
            <consortium name="Genoscope - CEA"/>
            <person name="William W."/>
        </authorList>
    </citation>
    <scope>NUCLEOTIDE SEQUENCE</scope>
</reference>
<protein>
    <recommendedName>
        <fullName evidence="2">Tudor domain-containing protein</fullName>
    </recommendedName>
</protein>
<evidence type="ECO:0000259" key="2">
    <source>
        <dbReference type="PROSITE" id="PS50304"/>
    </source>
</evidence>
<evidence type="ECO:0000313" key="3">
    <source>
        <dbReference type="EMBL" id="CAD8070217.1"/>
    </source>
</evidence>
<name>A0A8S1LR46_PARPR</name>
<keyword evidence="1" id="KW-0175">Coiled coil</keyword>
<sequence>MSEAYKKQKIDSFDYYDPPENYQPPVQQLDQSKVIEAYKTLIMLKNHMFKVNLLLSHEEENSTIAELKNIKDELLLAKEAQEKEIASLQKTQDNLFSVNRLNGEDIDKLAKAYHEQDRKWYNAKLIQIDTEEQEADIQFIGYQEVVKMHAIFIKVQPIPDNKLFTVGQQCEAIYSSDGRYYLGTIEKVTEEGYHIRFKKNSNREIVPLIYLREAKKQLNDSKKMNFEEMDEFQVPDNLKYLPTDNEQQRQAKKKKIKAMKQTFKLSKITKYAQEKQSSWQSFSQKISTLKPDLGQKAETIYRQKCDQLKE</sequence>
<dbReference type="AlphaFoldDB" id="A0A8S1LR46"/>
<dbReference type="OMA" id="IGRTCSF"/>
<feature type="coiled-coil region" evidence="1">
    <location>
        <begin position="64"/>
        <end position="91"/>
    </location>
</feature>
<comment type="caution">
    <text evidence="3">The sequence shown here is derived from an EMBL/GenBank/DDBJ whole genome shotgun (WGS) entry which is preliminary data.</text>
</comment>
<dbReference type="InterPro" id="IPR002999">
    <property type="entry name" value="Tudor"/>
</dbReference>
<accession>A0A8S1LR46</accession>
<gene>
    <name evidence="3" type="ORF">PPRIM_AZ9-3.1.T0450117</name>
</gene>
<evidence type="ECO:0000313" key="4">
    <source>
        <dbReference type="Proteomes" id="UP000688137"/>
    </source>
</evidence>
<dbReference type="Proteomes" id="UP000688137">
    <property type="component" value="Unassembled WGS sequence"/>
</dbReference>
<proteinExistence type="predicted"/>
<dbReference type="EMBL" id="CAJJDM010000045">
    <property type="protein sequence ID" value="CAD8070217.1"/>
    <property type="molecule type" value="Genomic_DNA"/>
</dbReference>
<feature type="domain" description="Tudor" evidence="2">
    <location>
        <begin position="163"/>
        <end position="221"/>
    </location>
</feature>